<name>A0A556VU16_BAGYA</name>
<comment type="caution">
    <text evidence="2">The sequence shown here is derived from an EMBL/GenBank/DDBJ whole genome shotgun (WGS) entry which is preliminary data.</text>
</comment>
<feature type="compositionally biased region" description="Polar residues" evidence="1">
    <location>
        <begin position="8"/>
        <end position="24"/>
    </location>
</feature>
<dbReference type="EMBL" id="VCAZ01000254">
    <property type="protein sequence ID" value="TTO63376.1"/>
    <property type="molecule type" value="Genomic_DNA"/>
</dbReference>
<gene>
    <name evidence="2" type="ORF">Baya_15305</name>
</gene>
<dbReference type="AlphaFoldDB" id="A0A556VU16"/>
<feature type="compositionally biased region" description="Acidic residues" evidence="1">
    <location>
        <begin position="408"/>
        <end position="419"/>
    </location>
</feature>
<evidence type="ECO:0000313" key="3">
    <source>
        <dbReference type="Proteomes" id="UP000319801"/>
    </source>
</evidence>
<feature type="region of interest" description="Disordered" evidence="1">
    <location>
        <begin position="408"/>
        <end position="434"/>
    </location>
</feature>
<protein>
    <recommendedName>
        <fullName evidence="4">Fibrous sheath-interacting protein 2</fullName>
    </recommendedName>
</protein>
<keyword evidence="3" id="KW-1185">Reference proteome</keyword>
<accession>A0A556VU16</accession>
<feature type="compositionally biased region" description="Basic and acidic residues" evidence="1">
    <location>
        <begin position="420"/>
        <end position="432"/>
    </location>
</feature>
<dbReference type="Proteomes" id="UP000319801">
    <property type="component" value="Unassembled WGS sequence"/>
</dbReference>
<dbReference type="OrthoDB" id="8956804at2759"/>
<evidence type="ECO:0000313" key="2">
    <source>
        <dbReference type="EMBL" id="TTO63376.1"/>
    </source>
</evidence>
<evidence type="ECO:0008006" key="4">
    <source>
        <dbReference type="Google" id="ProtNLM"/>
    </source>
</evidence>
<reference evidence="2 3" key="1">
    <citation type="journal article" date="2019" name="Genome Biol. Evol.">
        <title>Whole-Genome Sequencing of the Giant Devil Catfish, Bagarius yarrelli.</title>
        <authorList>
            <person name="Jiang W."/>
            <person name="Lv Y."/>
            <person name="Cheng L."/>
            <person name="Yang K."/>
            <person name="Chao B."/>
            <person name="Wang X."/>
            <person name="Li Y."/>
            <person name="Pan X."/>
            <person name="You X."/>
            <person name="Zhang Y."/>
            <person name="Yang J."/>
            <person name="Li J."/>
            <person name="Zhang X."/>
            <person name="Liu S."/>
            <person name="Sun C."/>
            <person name="Yang J."/>
            <person name="Shi Q."/>
        </authorList>
    </citation>
    <scope>NUCLEOTIDE SEQUENCE [LARGE SCALE GENOMIC DNA]</scope>
    <source>
        <strain evidence="2">JWS20170419001</strain>
        <tissue evidence="2">Muscle</tissue>
    </source>
</reference>
<proteinExistence type="predicted"/>
<organism evidence="2 3">
    <name type="scientific">Bagarius yarrelli</name>
    <name type="common">Goonch</name>
    <name type="synonym">Bagrus yarrelli</name>
    <dbReference type="NCBI Taxonomy" id="175774"/>
    <lineage>
        <taxon>Eukaryota</taxon>
        <taxon>Metazoa</taxon>
        <taxon>Chordata</taxon>
        <taxon>Craniata</taxon>
        <taxon>Vertebrata</taxon>
        <taxon>Euteleostomi</taxon>
        <taxon>Actinopterygii</taxon>
        <taxon>Neopterygii</taxon>
        <taxon>Teleostei</taxon>
        <taxon>Ostariophysi</taxon>
        <taxon>Siluriformes</taxon>
        <taxon>Sisoridae</taxon>
        <taxon>Sisorinae</taxon>
        <taxon>Bagarius</taxon>
    </lineage>
</organism>
<sequence>MNERKRSNQSGTSGASAQNSTSGQRPKCFRDILNVVLNLTDKLEFAAACTKIVTSVSSAVVRRLLKPLSRSFGIKAILEANNRLKSTESKSDASDASADSSQASEFICNLGQRIVTEIKGAMLEAIRRTASQTRSPAEAVMSQLEDLSVACTNEICEKILALYHSEERDRPEEEKTSEASLKSHQEVDGIMKSLEQVVSISRSSSCCTVSSAADLVLTTTEKLAVSLSLQTSFPVGSETNLKFMTELANSTATEILQKLFYILVQSLQEHFSSVSRSDAEQSGAEREQKFLSEAQKIHTDIHKQVFRFFRKRQQAVSEKSQTLLDVPPEASTEGDVKVNNVQKPDAAKKFLDQGTWVASDVLVKRLNSQISTGSVSVGHSDSEAMPQSKASVDLDQVVSDNVNKLLSEEIEESDMETELEDRLTDEKSERKPSVQSSLFAPLHLFNVVRNQMKAFVSSFRRSADDEKTEASLESTVSLTQEPTKRYFGRSFSDSVLERGNRTLHAIQFPSELIYTFVEESTKGLLQNVLNTSSSDGGDGNASPAAEDQENKMSKTRYVVKTDRRLVVKNFNSSIRQKKQNGVPPSDESNVRTSPRLLRSSYRGLDASPSVFRNACKTLGRMFSVSLTPGRPSPESDPQ</sequence>
<evidence type="ECO:0000256" key="1">
    <source>
        <dbReference type="SAM" id="MobiDB-lite"/>
    </source>
</evidence>
<feature type="region of interest" description="Disordered" evidence="1">
    <location>
        <begin position="569"/>
        <end position="594"/>
    </location>
</feature>
<feature type="region of interest" description="Disordered" evidence="1">
    <location>
        <begin position="528"/>
        <end position="555"/>
    </location>
</feature>
<feature type="region of interest" description="Disordered" evidence="1">
    <location>
        <begin position="1"/>
        <end position="25"/>
    </location>
</feature>